<proteinExistence type="inferred from homology"/>
<organism evidence="4 5">
    <name type="scientific">Mytilus coruscus</name>
    <name type="common">Sea mussel</name>
    <dbReference type="NCBI Taxonomy" id="42192"/>
    <lineage>
        <taxon>Eukaryota</taxon>
        <taxon>Metazoa</taxon>
        <taxon>Spiralia</taxon>
        <taxon>Lophotrochozoa</taxon>
        <taxon>Mollusca</taxon>
        <taxon>Bivalvia</taxon>
        <taxon>Autobranchia</taxon>
        <taxon>Pteriomorphia</taxon>
        <taxon>Mytilida</taxon>
        <taxon>Mytiloidea</taxon>
        <taxon>Mytilidae</taxon>
        <taxon>Mytilinae</taxon>
        <taxon>Mytilus</taxon>
    </lineage>
</organism>
<evidence type="ECO:0000259" key="3">
    <source>
        <dbReference type="Pfam" id="PF00135"/>
    </source>
</evidence>
<feature type="domain" description="Carboxylesterase type B" evidence="3">
    <location>
        <begin position="899"/>
        <end position="1025"/>
    </location>
</feature>
<dbReference type="Gene3D" id="3.40.50.1820">
    <property type="entry name" value="alpha/beta hydrolase"/>
    <property type="match status" value="2"/>
</dbReference>
<dbReference type="InterPro" id="IPR051093">
    <property type="entry name" value="Neuroligin/BSAL"/>
</dbReference>
<keyword evidence="2" id="KW-0732">Signal</keyword>
<dbReference type="PANTHER" id="PTHR43903">
    <property type="entry name" value="NEUROLIGIN"/>
    <property type="match status" value="1"/>
</dbReference>
<dbReference type="EMBL" id="CACVKT020001362">
    <property type="protein sequence ID" value="CAC5367484.1"/>
    <property type="molecule type" value="Genomic_DNA"/>
</dbReference>
<feature type="chain" id="PRO_5026789408" evidence="2">
    <location>
        <begin position="18"/>
        <end position="1100"/>
    </location>
</feature>
<reference evidence="4 5" key="1">
    <citation type="submission" date="2020-06" db="EMBL/GenBank/DDBJ databases">
        <authorList>
            <person name="Li R."/>
            <person name="Bekaert M."/>
        </authorList>
    </citation>
    <scope>NUCLEOTIDE SEQUENCE [LARGE SCALE GENOMIC DNA]</scope>
    <source>
        <strain evidence="5">wild</strain>
    </source>
</reference>
<dbReference type="Pfam" id="PF00135">
    <property type="entry name" value="COesterase"/>
    <property type="match status" value="3"/>
</dbReference>
<evidence type="ECO:0000256" key="2">
    <source>
        <dbReference type="SAM" id="SignalP"/>
    </source>
</evidence>
<evidence type="ECO:0000313" key="5">
    <source>
        <dbReference type="Proteomes" id="UP000507470"/>
    </source>
</evidence>
<dbReference type="AlphaFoldDB" id="A0A6J8AGG1"/>
<dbReference type="OrthoDB" id="19653at2759"/>
<evidence type="ECO:0000313" key="4">
    <source>
        <dbReference type="EMBL" id="CAC5367484.1"/>
    </source>
</evidence>
<dbReference type="InterPro" id="IPR029058">
    <property type="entry name" value="AB_hydrolase_fold"/>
</dbReference>
<keyword evidence="5" id="KW-1185">Reference proteome</keyword>
<accession>A0A6J8AGG1</accession>
<feature type="domain" description="Carboxylesterase type B" evidence="3">
    <location>
        <begin position="21"/>
        <end position="522"/>
    </location>
</feature>
<feature type="domain" description="Carboxylesterase type B" evidence="3">
    <location>
        <begin position="567"/>
        <end position="875"/>
    </location>
</feature>
<name>A0A6J8AGG1_MYTCO</name>
<sequence>MMHTITIILSVLVLCSGLDNNPIRNTKYGQIRGKVTTRLPGTEVEEFLGVPYAAPPIKSLRFKRPTDPTQWDGIMNTSTIPPACPQVNWYYLSTHKPNFQLSHEDCLFMNIFVPRVKEDSLPVLLYIHGGSNKVGMGAMFDGDILSAYGKIVVVNFNYRLGILGFYADRSKGIEGNLGLLDQVKAMEWVQKNIHFFNGDPTKVTIHGHSAGAGNVGLHLVSDLTKGLYRYAILHSGSPLAFWSVSDCIPTMKSKTVPDDCQQGSSYLHDNIDFTNLLSGPVNYKLLELPGEKTPLGLVSFKPVLDGHYLTDIPDKMFQCKQVHAESVLLAMAKDEFFPKYYGSTYQRASDEGFDFDGLFTEDNADTIEKVFEEWKKNNISRYPHYAQMASDVIFFAPMVKLADMISEWMKRIYLLSFEYVSQNLTGPDWQGVPHGWDLFYVFGAPLDGHPNHVYTPRDVQVSKTTMKLFSNYVKYGYLSVDGKRQLDMYNSTTKSFNKLHYQAGKPVVSAEYNFRKPRMDFWNKYLFTEELFTCNKACNVDFRIHLFICCLLVVVTSTNEWNPIRITLYGKIRGKVTSRLSGKHVEEYLGMPYASPPIGLLRFERTVPPVKWSGIKDTISLPPACLQYGSEYIHVHREGFNQFDEDCLYMNIYVPKIKQKSLPVLLYVHGGSNIAGMGAMLDGDVLAAHGEIIVITFNYRLGIYGFYADKSKGIEGIYGLLDQLQVMKWVNQNIKYFNGDPDKVTIHGHSLGASDVGLHIVSNLTKGLFKNAIIHSGSPIAYWFLSDCIRTSRKTSFPVDCRPGTTRVNNEFSPIHNKLTNISIEMLNTGLTKDITFGTYPITIDGYYTAESPEVVYRCENNIHAESVLLVLSRDELFPYNDANLVYNEWKQSNVLPFPQVPRMHADLIFYTPMIKLADIVSRWLNKTYLLSFEYISEIPSGPLWQGVPHGWDLFYMFGIPLVGHHIHNYTARDVEVSKTTMSLLSDYVKHGYLSTPDTELTGVYDSKLRNYYKIDYNGTQTIVTSGVNFKKPYYEFWNKYLYQYEDMLCDTSTKQGTNINSGCENNVSVVKDDVKQTTINQPDLRLIPQDLGEYQAFQT</sequence>
<dbReference type="InterPro" id="IPR002018">
    <property type="entry name" value="CarbesteraseB"/>
</dbReference>
<dbReference type="Proteomes" id="UP000507470">
    <property type="component" value="Unassembled WGS sequence"/>
</dbReference>
<comment type="similarity">
    <text evidence="1">Belongs to the type-B carboxylesterase/lipase family.</text>
</comment>
<protein>
    <submittedName>
        <fullName evidence="4">NLGN</fullName>
    </submittedName>
</protein>
<feature type="signal peptide" evidence="2">
    <location>
        <begin position="1"/>
        <end position="17"/>
    </location>
</feature>
<dbReference type="SUPFAM" id="SSF53474">
    <property type="entry name" value="alpha/beta-Hydrolases"/>
    <property type="match status" value="2"/>
</dbReference>
<gene>
    <name evidence="4" type="ORF">MCOR_7368</name>
</gene>
<evidence type="ECO:0000256" key="1">
    <source>
        <dbReference type="ARBA" id="ARBA00005964"/>
    </source>
</evidence>